<evidence type="ECO:0000313" key="3">
    <source>
        <dbReference type="RefSeq" id="XP_022080890.1"/>
    </source>
</evidence>
<reference evidence="3 4" key="1">
    <citation type="submission" date="2025-04" db="UniProtKB">
        <authorList>
            <consortium name="RefSeq"/>
        </authorList>
    </citation>
    <scope>IDENTIFICATION</scope>
</reference>
<dbReference type="RefSeq" id="XP_022080890.1">
    <property type="nucleotide sequence ID" value="XM_022225198.1"/>
</dbReference>
<keyword evidence="2" id="KW-1185">Reference proteome</keyword>
<dbReference type="GeneID" id="110973940"/>
<feature type="region of interest" description="Disordered" evidence="1">
    <location>
        <begin position="204"/>
        <end position="254"/>
    </location>
</feature>
<feature type="compositionally biased region" description="Basic and acidic residues" evidence="1">
    <location>
        <begin position="208"/>
        <end position="220"/>
    </location>
</feature>
<feature type="region of interest" description="Disordered" evidence="1">
    <location>
        <begin position="309"/>
        <end position="333"/>
    </location>
</feature>
<dbReference type="Proteomes" id="UP000694845">
    <property type="component" value="Unplaced"/>
</dbReference>
<dbReference type="AlphaFoldDB" id="A0A8B7XLP7"/>
<feature type="compositionally biased region" description="Basic and acidic residues" evidence="1">
    <location>
        <begin position="12"/>
        <end position="23"/>
    </location>
</feature>
<name>A0A8B7XLP7_ACAPL</name>
<feature type="compositionally biased region" description="Basic and acidic residues" evidence="1">
    <location>
        <begin position="234"/>
        <end position="254"/>
    </location>
</feature>
<evidence type="ECO:0000313" key="4">
    <source>
        <dbReference type="RefSeq" id="XP_022080891.1"/>
    </source>
</evidence>
<proteinExistence type="predicted"/>
<organism evidence="2 3">
    <name type="scientific">Acanthaster planci</name>
    <name type="common">Crown-of-thorns starfish</name>
    <dbReference type="NCBI Taxonomy" id="133434"/>
    <lineage>
        <taxon>Eukaryota</taxon>
        <taxon>Metazoa</taxon>
        <taxon>Echinodermata</taxon>
        <taxon>Eleutherozoa</taxon>
        <taxon>Asterozoa</taxon>
        <taxon>Asteroidea</taxon>
        <taxon>Valvatacea</taxon>
        <taxon>Valvatida</taxon>
        <taxon>Acanthasteridae</taxon>
        <taxon>Acanthaster</taxon>
    </lineage>
</organism>
<feature type="region of interest" description="Disordered" evidence="1">
    <location>
        <begin position="1"/>
        <end position="24"/>
    </location>
</feature>
<accession>A0A8B7XLP7</accession>
<dbReference type="KEGG" id="aplc:110973940"/>
<sequence length="333" mass="36926">MDAEPKPLGSGRPERYEIEDHDSGSPLTYTSLKTFDASRIFSKNPRKYDRLIAQEEGYSKDDSAFSDTEIDMPRYRSCDAPMRLRNRSNSLTSLDTVIAMQTDVAQAQPKVPEMDDSNIVASHLADHMYRRCSLDHMADYYSRRSSDAAVTAIWEPTSHGTLQTSTKTTVESAVATYKIDKKTAEKFGEGHLSDIMMKAAFKETLTSPKKDEEKTKEQRISVEGGRASPAPSKEAQDRRMSLPETAKDVEKTSVGEEVSVKVTSVHPEPRRLFGIGPLYHPLPEMVVEGVTSTDGSLVNKIKKEGLAMGAEAKSGKKKPPTKAEINTWAPFSM</sequence>
<dbReference type="OMA" id="HMADYYS"/>
<evidence type="ECO:0000313" key="2">
    <source>
        <dbReference type="Proteomes" id="UP000694845"/>
    </source>
</evidence>
<gene>
    <name evidence="3 4" type="primary">LOC110973940</name>
</gene>
<protein>
    <submittedName>
        <fullName evidence="3 4">Uncharacterized protein LOC110973940</fullName>
    </submittedName>
</protein>
<evidence type="ECO:0000256" key="1">
    <source>
        <dbReference type="SAM" id="MobiDB-lite"/>
    </source>
</evidence>
<dbReference type="OrthoDB" id="10395319at2759"/>
<dbReference type="RefSeq" id="XP_022080891.1">
    <property type="nucleotide sequence ID" value="XM_022225199.1"/>
</dbReference>